<dbReference type="RefSeq" id="WP_256310347.1">
    <property type="nucleotide sequence ID" value="NZ_JANGAC010000002.1"/>
</dbReference>
<feature type="transmembrane region" description="Helical" evidence="7">
    <location>
        <begin position="97"/>
        <end position="119"/>
    </location>
</feature>
<feature type="transmembrane region" description="Helical" evidence="7">
    <location>
        <begin position="126"/>
        <end position="147"/>
    </location>
</feature>
<proteinExistence type="inferred from homology"/>
<comment type="caution">
    <text evidence="9">The sequence shown here is derived from an EMBL/GenBank/DDBJ whole genome shotgun (WGS) entry which is preliminary data.</text>
</comment>
<keyword evidence="6 7" id="KW-0472">Membrane</keyword>
<sequence>MSKPTHYSKRIFHIFLLTVFSIMAIIYILPLVITFTNSLMSMNEVSSHYNTFGDIFHPEGKFVSMAIIPERITLSQYVHILAESPVYLNMFWNSVKIAVPVVAGQLFVSSMAAYAFTILQFKGKELLFFIYIIVMLLPLQVTLMPNYIVFDWLNMTDSYLAIILPGIFNPSGVFLLRQFMKMIPSAYIESAQMDGAGHIRIFFNIVLPMIKSGLASVAMLTFVDYWNVVDQAAIFIQDTYAKPMSLFLARVNQGQIGVSFASSCFYIFPVLIILFYGQEYLKEGINLSGLKG</sequence>
<dbReference type="EMBL" id="JANGAC010000002">
    <property type="protein sequence ID" value="MCQ4922004.1"/>
    <property type="molecule type" value="Genomic_DNA"/>
</dbReference>
<evidence type="ECO:0000256" key="7">
    <source>
        <dbReference type="RuleBase" id="RU363032"/>
    </source>
</evidence>
<dbReference type="CDD" id="cd06261">
    <property type="entry name" value="TM_PBP2"/>
    <property type="match status" value="1"/>
</dbReference>
<gene>
    <name evidence="9" type="ORF">NE686_02810</name>
</gene>
<name>A0ABT1S6B8_9FIRM</name>
<keyword evidence="3" id="KW-1003">Cell membrane</keyword>
<dbReference type="PANTHER" id="PTHR43744">
    <property type="entry name" value="ABC TRANSPORTER PERMEASE PROTEIN MG189-RELATED-RELATED"/>
    <property type="match status" value="1"/>
</dbReference>
<reference evidence="9 10" key="1">
    <citation type="submission" date="2022-06" db="EMBL/GenBank/DDBJ databases">
        <title>Isolation of gut microbiota from human fecal samples.</title>
        <authorList>
            <person name="Pamer E.G."/>
            <person name="Barat B."/>
            <person name="Waligurski E."/>
            <person name="Medina S."/>
            <person name="Paddock L."/>
            <person name="Mostad J."/>
        </authorList>
    </citation>
    <scope>NUCLEOTIDE SEQUENCE [LARGE SCALE GENOMIC DNA]</scope>
    <source>
        <strain evidence="9 10">DFI.7.95</strain>
    </source>
</reference>
<evidence type="ECO:0000313" key="10">
    <source>
        <dbReference type="Proteomes" id="UP001524478"/>
    </source>
</evidence>
<dbReference type="PROSITE" id="PS50928">
    <property type="entry name" value="ABC_TM1"/>
    <property type="match status" value="1"/>
</dbReference>
<feature type="transmembrane region" description="Helical" evidence="7">
    <location>
        <begin position="256"/>
        <end position="276"/>
    </location>
</feature>
<keyword evidence="10" id="KW-1185">Reference proteome</keyword>
<organism evidence="9 10">
    <name type="scientific">Tissierella carlieri</name>
    <dbReference type="NCBI Taxonomy" id="689904"/>
    <lineage>
        <taxon>Bacteria</taxon>
        <taxon>Bacillati</taxon>
        <taxon>Bacillota</taxon>
        <taxon>Tissierellia</taxon>
        <taxon>Tissierellales</taxon>
        <taxon>Tissierellaceae</taxon>
        <taxon>Tissierella</taxon>
    </lineage>
</organism>
<feature type="transmembrane region" description="Helical" evidence="7">
    <location>
        <begin position="12"/>
        <end position="33"/>
    </location>
</feature>
<dbReference type="SUPFAM" id="SSF161098">
    <property type="entry name" value="MetI-like"/>
    <property type="match status" value="1"/>
</dbReference>
<keyword evidence="2 7" id="KW-0813">Transport</keyword>
<evidence type="ECO:0000256" key="1">
    <source>
        <dbReference type="ARBA" id="ARBA00004651"/>
    </source>
</evidence>
<protein>
    <submittedName>
        <fullName evidence="9">Carbohydrate ABC transporter permease</fullName>
    </submittedName>
</protein>
<evidence type="ECO:0000313" key="9">
    <source>
        <dbReference type="EMBL" id="MCQ4922004.1"/>
    </source>
</evidence>
<feature type="transmembrane region" description="Helical" evidence="7">
    <location>
        <begin position="159"/>
        <end position="180"/>
    </location>
</feature>
<evidence type="ECO:0000259" key="8">
    <source>
        <dbReference type="PROSITE" id="PS50928"/>
    </source>
</evidence>
<dbReference type="InterPro" id="IPR000515">
    <property type="entry name" value="MetI-like"/>
</dbReference>
<comment type="subcellular location">
    <subcellularLocation>
        <location evidence="1 7">Cell membrane</location>
        <topology evidence="1 7">Multi-pass membrane protein</topology>
    </subcellularLocation>
</comment>
<keyword evidence="5 7" id="KW-1133">Transmembrane helix</keyword>
<evidence type="ECO:0000256" key="3">
    <source>
        <dbReference type="ARBA" id="ARBA00022475"/>
    </source>
</evidence>
<keyword evidence="4 7" id="KW-0812">Transmembrane</keyword>
<evidence type="ECO:0000256" key="4">
    <source>
        <dbReference type="ARBA" id="ARBA00022692"/>
    </source>
</evidence>
<evidence type="ECO:0000256" key="5">
    <source>
        <dbReference type="ARBA" id="ARBA00022989"/>
    </source>
</evidence>
<dbReference type="Proteomes" id="UP001524478">
    <property type="component" value="Unassembled WGS sequence"/>
</dbReference>
<dbReference type="PANTHER" id="PTHR43744:SF8">
    <property type="entry name" value="SN-GLYCEROL-3-PHOSPHATE TRANSPORT SYSTEM PERMEASE PROTEIN UGPE"/>
    <property type="match status" value="1"/>
</dbReference>
<comment type="similarity">
    <text evidence="7">Belongs to the binding-protein-dependent transport system permease family.</text>
</comment>
<evidence type="ECO:0000256" key="2">
    <source>
        <dbReference type="ARBA" id="ARBA00022448"/>
    </source>
</evidence>
<dbReference type="Gene3D" id="1.10.3720.10">
    <property type="entry name" value="MetI-like"/>
    <property type="match status" value="1"/>
</dbReference>
<dbReference type="InterPro" id="IPR035906">
    <property type="entry name" value="MetI-like_sf"/>
</dbReference>
<feature type="domain" description="ABC transmembrane type-1" evidence="8">
    <location>
        <begin position="91"/>
        <end position="277"/>
    </location>
</feature>
<accession>A0ABT1S6B8</accession>
<evidence type="ECO:0000256" key="6">
    <source>
        <dbReference type="ARBA" id="ARBA00023136"/>
    </source>
</evidence>
<dbReference type="Pfam" id="PF00528">
    <property type="entry name" value="BPD_transp_1"/>
    <property type="match status" value="1"/>
</dbReference>
<feature type="transmembrane region" description="Helical" evidence="7">
    <location>
        <begin position="201"/>
        <end position="223"/>
    </location>
</feature>